<dbReference type="EMBL" id="JAERUA010000025">
    <property type="protein sequence ID" value="KAI1882178.1"/>
    <property type="molecule type" value="Genomic_DNA"/>
</dbReference>
<feature type="transmembrane region" description="Helical" evidence="10">
    <location>
        <begin position="26"/>
        <end position="48"/>
    </location>
</feature>
<dbReference type="PANTHER" id="PTHR15583">
    <property type="entry name" value="INTERLEUKIN-17 RECEPTOR"/>
    <property type="match status" value="1"/>
</dbReference>
<protein>
    <recommendedName>
        <fullName evidence="11">SEFIR domain-containing protein</fullName>
    </recommendedName>
</protein>
<evidence type="ECO:0000313" key="13">
    <source>
        <dbReference type="Proteomes" id="UP000829720"/>
    </source>
</evidence>
<evidence type="ECO:0000256" key="4">
    <source>
        <dbReference type="ARBA" id="ARBA00022729"/>
    </source>
</evidence>
<dbReference type="InterPro" id="IPR039465">
    <property type="entry name" value="IL-17_rcpt-like"/>
</dbReference>
<evidence type="ECO:0000256" key="6">
    <source>
        <dbReference type="ARBA" id="ARBA00023136"/>
    </source>
</evidence>
<evidence type="ECO:0000256" key="5">
    <source>
        <dbReference type="ARBA" id="ARBA00022989"/>
    </source>
</evidence>
<organism evidence="12 13">
    <name type="scientific">Albula goreensis</name>
    <dbReference type="NCBI Taxonomy" id="1534307"/>
    <lineage>
        <taxon>Eukaryota</taxon>
        <taxon>Metazoa</taxon>
        <taxon>Chordata</taxon>
        <taxon>Craniata</taxon>
        <taxon>Vertebrata</taxon>
        <taxon>Euteleostomi</taxon>
        <taxon>Actinopterygii</taxon>
        <taxon>Neopterygii</taxon>
        <taxon>Teleostei</taxon>
        <taxon>Albuliformes</taxon>
        <taxon>Albulidae</taxon>
        <taxon>Albula</taxon>
    </lineage>
</organism>
<keyword evidence="6 10" id="KW-0472">Membrane</keyword>
<dbReference type="PROSITE" id="PS51534">
    <property type="entry name" value="SEFIR"/>
    <property type="match status" value="1"/>
</dbReference>
<dbReference type="Pfam" id="PF08357">
    <property type="entry name" value="SEFIR"/>
    <property type="match status" value="1"/>
</dbReference>
<feature type="compositionally biased region" description="Low complexity" evidence="9">
    <location>
        <begin position="759"/>
        <end position="769"/>
    </location>
</feature>
<dbReference type="AlphaFoldDB" id="A0A8T3CHD1"/>
<feature type="region of interest" description="Disordered" evidence="9">
    <location>
        <begin position="750"/>
        <end position="778"/>
    </location>
</feature>
<gene>
    <name evidence="12" type="ORF">AGOR_G00248020</name>
</gene>
<accession>A0A8T3CHD1</accession>
<evidence type="ECO:0000259" key="11">
    <source>
        <dbReference type="PROSITE" id="PS51534"/>
    </source>
</evidence>
<dbReference type="InterPro" id="IPR013568">
    <property type="entry name" value="SEFIR_dom"/>
</dbReference>
<evidence type="ECO:0000256" key="2">
    <source>
        <dbReference type="ARBA" id="ARBA00022475"/>
    </source>
</evidence>
<dbReference type="GO" id="GO:0005886">
    <property type="term" value="C:plasma membrane"/>
    <property type="evidence" value="ECO:0007669"/>
    <property type="project" value="UniProtKB-SubCell"/>
</dbReference>
<name>A0A8T3CHD1_9TELE</name>
<keyword evidence="7" id="KW-0675">Receptor</keyword>
<feature type="domain" description="SEFIR" evidence="11">
    <location>
        <begin position="358"/>
        <end position="514"/>
    </location>
</feature>
<comment type="caution">
    <text evidence="12">The sequence shown here is derived from an EMBL/GenBank/DDBJ whole genome shotgun (WGS) entry which is preliminary data.</text>
</comment>
<feature type="transmembrane region" description="Helical" evidence="10">
    <location>
        <begin position="299"/>
        <end position="319"/>
    </location>
</feature>
<keyword evidence="2" id="KW-1003">Cell membrane</keyword>
<dbReference type="InterPro" id="IPR038683">
    <property type="entry name" value="IL17RA/B_FnIII-like_1_sf"/>
</dbReference>
<dbReference type="Pfam" id="PF16556">
    <property type="entry name" value="IL17R_fnIII_D1"/>
    <property type="match status" value="1"/>
</dbReference>
<evidence type="ECO:0000313" key="12">
    <source>
        <dbReference type="EMBL" id="KAI1882178.1"/>
    </source>
</evidence>
<evidence type="ECO:0000256" key="3">
    <source>
        <dbReference type="ARBA" id="ARBA00022692"/>
    </source>
</evidence>
<dbReference type="Proteomes" id="UP000829720">
    <property type="component" value="Unassembled WGS sequence"/>
</dbReference>
<keyword evidence="4" id="KW-0732">Signal</keyword>
<keyword evidence="8" id="KW-0325">Glycoprotein</keyword>
<evidence type="ECO:0000256" key="8">
    <source>
        <dbReference type="ARBA" id="ARBA00023180"/>
    </source>
</evidence>
<dbReference type="OrthoDB" id="5915222at2759"/>
<dbReference type="GO" id="GO:0030368">
    <property type="term" value="F:interleukin-17 receptor activity"/>
    <property type="evidence" value="ECO:0007669"/>
    <property type="project" value="InterPro"/>
</dbReference>
<keyword evidence="13" id="KW-1185">Reference proteome</keyword>
<dbReference type="InterPro" id="IPR043046">
    <property type="entry name" value="IL17RA/B_FnIII-like_2_sf"/>
</dbReference>
<keyword evidence="3 10" id="KW-0812">Transmembrane</keyword>
<evidence type="ECO:0000256" key="9">
    <source>
        <dbReference type="SAM" id="MobiDB-lite"/>
    </source>
</evidence>
<evidence type="ECO:0000256" key="7">
    <source>
        <dbReference type="ARBA" id="ARBA00023170"/>
    </source>
</evidence>
<proteinExistence type="predicted"/>
<dbReference type="FunFam" id="3.40.50.11530:FF:000002">
    <property type="entry name" value="Interleukin 17 receptor A"/>
    <property type="match status" value="1"/>
</dbReference>
<dbReference type="Gene3D" id="3.40.50.11530">
    <property type="match status" value="1"/>
</dbReference>
<reference evidence="12" key="1">
    <citation type="submission" date="2021-01" db="EMBL/GenBank/DDBJ databases">
        <authorList>
            <person name="Zahm M."/>
            <person name="Roques C."/>
            <person name="Cabau C."/>
            <person name="Klopp C."/>
            <person name="Donnadieu C."/>
            <person name="Jouanno E."/>
            <person name="Lampietro C."/>
            <person name="Louis A."/>
            <person name="Herpin A."/>
            <person name="Echchiki A."/>
            <person name="Berthelot C."/>
            <person name="Parey E."/>
            <person name="Roest-Crollius H."/>
            <person name="Braasch I."/>
            <person name="Postlethwait J."/>
            <person name="Bobe J."/>
            <person name="Montfort J."/>
            <person name="Bouchez O."/>
            <person name="Begum T."/>
            <person name="Mejri S."/>
            <person name="Adams A."/>
            <person name="Chen W.-J."/>
            <person name="Guiguen Y."/>
        </authorList>
    </citation>
    <scope>NUCLEOTIDE SEQUENCE</scope>
    <source>
        <tissue evidence="12">Blood</tissue>
    </source>
</reference>
<keyword evidence="5 10" id="KW-1133">Transmembrane helix</keyword>
<evidence type="ECO:0000256" key="10">
    <source>
        <dbReference type="SAM" id="Phobius"/>
    </source>
</evidence>
<comment type="subcellular location">
    <subcellularLocation>
        <location evidence="1">Cell membrane</location>
        <topology evidence="1">Single-pass type I membrane protein</topology>
    </subcellularLocation>
</comment>
<dbReference type="Pfam" id="PF16578">
    <property type="entry name" value="IL17R_fnIII_D2"/>
    <property type="match status" value="1"/>
</dbReference>
<dbReference type="InterPro" id="IPR032356">
    <property type="entry name" value="IL17R_A/B_N"/>
</dbReference>
<dbReference type="Gene3D" id="2.60.40.2160">
    <property type="entry name" value="Interleukin-17 receptor A/B, fibronectin-III-like domain 1"/>
    <property type="match status" value="1"/>
</dbReference>
<evidence type="ECO:0000256" key="1">
    <source>
        <dbReference type="ARBA" id="ARBA00004251"/>
    </source>
</evidence>
<feature type="region of interest" description="Disordered" evidence="9">
    <location>
        <begin position="73"/>
        <end position="94"/>
    </location>
</feature>
<sequence length="822" mass="93346">MPLSSRAIDISARRDKILIPEKQRMAMILHITMVLLSVTTLATSLRLMEWPPLNCTQEGLRCNANISDCSDSGWMRPNDKTPTSPAWASGRDRDEADGSINALQGAKVHVMEISSNESLCVRYIFHNKIPMVNPQRKPWTFSLERVVVEPGQRYFISISHLPVPYIGHNRIEKNITVPECTHSRLQRAKVCLETGSQWKPNVACNVSTEQEITVRFNSGEFSEKYIVSVQCPGFRDSQTVWKENQTLLNVTFTMDRWHQTCCEFDISIQPFFPRCKNDCIHKERYEHCVHEPPYRDGPIAIILILVLLLAFGCFAFILYKRTRTGFHVRKNHPQDSSCNTSVSPIPVCQQELIQERDLKKLLIIYSLDHPLYKDIVLKLCAFLRAKCGIEVVLDLLDGAWLGTVGRMQWLDWQKQQIEKSSDKILILCSRGVRAKWKAMCGEGRVILREDTHSPTGDMLTPALNLIIPDFVHSSSFQKYMVAYFEDVSCEDDVPAPFNITIKYKLMKHFEELYFRILGKEKHEPGRVNRIEGIAQDEYFNCPSGRALRDAIETLQAYQLENPDWFEKECVESEDEVAESDSQHPLLADTCNPIFQFVPECKEGPPVLVNTIEVKEDPTAVQTLIPQVNPGGERISTHEFYPGLYPSESQLYYSQPVFQGDPMIASIHPSTSESQPCLKSHPVIQESPASMRNIPEFLLEEGAARHNFPVEDHEEIPVSNGHLSPNAQRHLQLVQQSQGPEENVNSFPQEVVDHTNRPPSGSDQGYSSRSSVHHDATLGDGSQWSPLDALSRLQEACLLNSFDPLRDLAFRTGEGFASDHHNI</sequence>
<dbReference type="PANTHER" id="PTHR15583:SF13">
    <property type="entry name" value="INTERLEUKIN-17 RECEPTOR A"/>
    <property type="match status" value="1"/>
</dbReference>
<dbReference type="Gene3D" id="2.60.40.2150">
    <property type="entry name" value="Interleukin-17 receptor A/B, fibronectin-III-like domain 2"/>
    <property type="match status" value="1"/>
</dbReference>